<dbReference type="InterPro" id="IPR010666">
    <property type="entry name" value="Znf_GRF"/>
</dbReference>
<dbReference type="AlphaFoldDB" id="A0A9D3ZID0"/>
<gene>
    <name evidence="7" type="ORF">J1N35_041098</name>
</gene>
<evidence type="ECO:0000256" key="3">
    <source>
        <dbReference type="ARBA" id="ARBA00022833"/>
    </source>
</evidence>
<keyword evidence="5" id="KW-0175">Coiled coil</keyword>
<dbReference type="PANTHER" id="PTHR33248">
    <property type="entry name" value="ZINC ION-BINDING PROTEIN"/>
    <property type="match status" value="1"/>
</dbReference>
<evidence type="ECO:0000313" key="7">
    <source>
        <dbReference type="EMBL" id="KAH1039355.1"/>
    </source>
</evidence>
<evidence type="ECO:0000256" key="4">
    <source>
        <dbReference type="PROSITE-ProRule" id="PRU01343"/>
    </source>
</evidence>
<evidence type="ECO:0000256" key="2">
    <source>
        <dbReference type="ARBA" id="ARBA00022771"/>
    </source>
</evidence>
<dbReference type="GO" id="GO:0008270">
    <property type="term" value="F:zinc ion binding"/>
    <property type="evidence" value="ECO:0007669"/>
    <property type="project" value="UniProtKB-KW"/>
</dbReference>
<dbReference type="Proteomes" id="UP000828251">
    <property type="component" value="Unassembled WGS sequence"/>
</dbReference>
<dbReference type="OrthoDB" id="967281at2759"/>
<reference evidence="7 8" key="1">
    <citation type="journal article" date="2021" name="Plant Biotechnol. J.">
        <title>Multi-omics assisted identification of the key and species-specific regulatory components of drought-tolerant mechanisms in Gossypium stocksii.</title>
        <authorList>
            <person name="Yu D."/>
            <person name="Ke L."/>
            <person name="Zhang D."/>
            <person name="Wu Y."/>
            <person name="Sun Y."/>
            <person name="Mei J."/>
            <person name="Sun J."/>
            <person name="Sun Y."/>
        </authorList>
    </citation>
    <scope>NUCLEOTIDE SEQUENCE [LARGE SCALE GENOMIC DNA]</scope>
    <source>
        <strain evidence="8">cv. E1</strain>
        <tissue evidence="7">Leaf</tissue>
    </source>
</reference>
<keyword evidence="8" id="KW-1185">Reference proteome</keyword>
<dbReference type="PROSITE" id="PS51999">
    <property type="entry name" value="ZF_GRF"/>
    <property type="match status" value="1"/>
</dbReference>
<evidence type="ECO:0000256" key="1">
    <source>
        <dbReference type="ARBA" id="ARBA00022723"/>
    </source>
</evidence>
<keyword evidence="3" id="KW-0862">Zinc</keyword>
<keyword evidence="2 4" id="KW-0863">Zinc-finger</keyword>
<dbReference type="Pfam" id="PF06839">
    <property type="entry name" value="Zn_ribbon_GRF"/>
    <property type="match status" value="1"/>
</dbReference>
<proteinExistence type="predicted"/>
<evidence type="ECO:0000256" key="5">
    <source>
        <dbReference type="SAM" id="Coils"/>
    </source>
</evidence>
<protein>
    <recommendedName>
        <fullName evidence="6">GRF-type domain-containing protein</fullName>
    </recommendedName>
</protein>
<feature type="coiled-coil region" evidence="5">
    <location>
        <begin position="69"/>
        <end position="96"/>
    </location>
</feature>
<evidence type="ECO:0000259" key="6">
    <source>
        <dbReference type="PROSITE" id="PS51999"/>
    </source>
</evidence>
<evidence type="ECO:0000313" key="8">
    <source>
        <dbReference type="Proteomes" id="UP000828251"/>
    </source>
</evidence>
<keyword evidence="1" id="KW-0479">Metal-binding</keyword>
<sequence>MEKLPYSKLVSSSRWEFVYDEEKRRCFCNKLAPRETSWSDLNPGRRYYGCPNFRVGGCGFFKWYDDKLCNRANEVIRELHDSKRKLAKENTRLRKQIMKCGSGEMFESCSRSGNVKMFESGGV</sequence>
<comment type="caution">
    <text evidence="7">The sequence shown here is derived from an EMBL/GenBank/DDBJ whole genome shotgun (WGS) entry which is preliminary data.</text>
</comment>
<name>A0A9D3ZID0_9ROSI</name>
<accession>A0A9D3ZID0</accession>
<feature type="domain" description="GRF-type" evidence="6">
    <location>
        <begin position="26"/>
        <end position="67"/>
    </location>
</feature>
<organism evidence="7 8">
    <name type="scientific">Gossypium stocksii</name>
    <dbReference type="NCBI Taxonomy" id="47602"/>
    <lineage>
        <taxon>Eukaryota</taxon>
        <taxon>Viridiplantae</taxon>
        <taxon>Streptophyta</taxon>
        <taxon>Embryophyta</taxon>
        <taxon>Tracheophyta</taxon>
        <taxon>Spermatophyta</taxon>
        <taxon>Magnoliopsida</taxon>
        <taxon>eudicotyledons</taxon>
        <taxon>Gunneridae</taxon>
        <taxon>Pentapetalae</taxon>
        <taxon>rosids</taxon>
        <taxon>malvids</taxon>
        <taxon>Malvales</taxon>
        <taxon>Malvaceae</taxon>
        <taxon>Malvoideae</taxon>
        <taxon>Gossypium</taxon>
    </lineage>
</organism>
<dbReference type="EMBL" id="JAIQCV010000012">
    <property type="protein sequence ID" value="KAH1039355.1"/>
    <property type="molecule type" value="Genomic_DNA"/>
</dbReference>